<dbReference type="InterPro" id="IPR006059">
    <property type="entry name" value="SBP"/>
</dbReference>
<keyword evidence="4" id="KW-1185">Reference proteome</keyword>
<dbReference type="PANTHER" id="PTHR43649:SF12">
    <property type="entry name" value="DIACETYLCHITOBIOSE BINDING PROTEIN DASA"/>
    <property type="match status" value="1"/>
</dbReference>
<keyword evidence="2" id="KW-0732">Signal</keyword>
<dbReference type="EMBL" id="CAJRAY010000038">
    <property type="protein sequence ID" value="CAG5085116.1"/>
    <property type="molecule type" value="Genomic_DNA"/>
</dbReference>
<feature type="region of interest" description="Disordered" evidence="1">
    <location>
        <begin position="32"/>
        <end position="53"/>
    </location>
</feature>
<keyword evidence="3" id="KW-0449">Lipoprotein</keyword>
<keyword evidence="3" id="KW-0762">Sugar transport</keyword>
<protein>
    <submittedName>
        <fullName evidence="3">Lipoprotein lplA, ABC-type sugar transport system, periplasmic component</fullName>
    </submittedName>
</protein>
<feature type="signal peptide" evidence="2">
    <location>
        <begin position="1"/>
        <end position="22"/>
    </location>
</feature>
<reference evidence="3 4" key="1">
    <citation type="submission" date="2021-04" db="EMBL/GenBank/DDBJ databases">
        <authorList>
            <person name="Rakotoarivonina H."/>
        </authorList>
    </citation>
    <scope>NUCLEOTIDE SEQUENCE [LARGE SCALE GENOMIC DNA]</scope>
    <source>
        <strain evidence="3 4">XE</strain>
    </source>
</reference>
<evidence type="ECO:0000313" key="3">
    <source>
        <dbReference type="EMBL" id="CAG5085116.1"/>
    </source>
</evidence>
<dbReference type="InterPro" id="IPR050490">
    <property type="entry name" value="Bact_solute-bd_prot1"/>
</dbReference>
<evidence type="ECO:0000313" key="4">
    <source>
        <dbReference type="Proteomes" id="UP000681526"/>
    </source>
</evidence>
<organism evidence="3 4">
    <name type="scientific">Thermobacillus xylanilyticus</name>
    <dbReference type="NCBI Taxonomy" id="76633"/>
    <lineage>
        <taxon>Bacteria</taxon>
        <taxon>Bacillati</taxon>
        <taxon>Bacillota</taxon>
        <taxon>Bacilli</taxon>
        <taxon>Bacillales</taxon>
        <taxon>Paenibacillaceae</taxon>
        <taxon>Thermobacillus</taxon>
    </lineage>
</organism>
<gene>
    <name evidence="3" type="primary">txxe 802-lplA3</name>
    <name evidence="3" type="ORF">TXXE_08570</name>
</gene>
<sequence>MNRQRKWLVSLLAVVMLAGLLAGCGGKKNDGNGGGNAGGSQTSANSGGTGDGSGDSLEPITFTFYGADASPNWQNMQDAVGRAITEATGVTLDAEFEVGDPAQKIALIAASGDYPHLISPKGDLGKLVEAGAMLDLTDLIEQHAPNIKKLFGDQIKRLRYSEEDPSIYVIPTYAEVGQTYFDAGGGFQLQHRVVKELGYPSIRTVKDFENAIREYLKKHPTDENGNPNIGLSLNADDWRMYISVTNPAFYTTGGPDDGEYHIDIDTYEVTYHFRREIEKEYFRWLNHMNAEGLLDKESFVQKYDQYLAKIASGRVLGLIDQRWDFQDGENALKAEGKFEYGYGHYPVTLTEEFKETSFWPVGFSPGWGVGITVDCPDPVRAIKFLDFLASEEGQILDNWGIEGEHYVYDEDGKRVIPDEITERKKNDPTGFQRESGIGLYHNLGAHYGDGVLDSTGNYYTTNFPDQIVATYNEVEKETLAAYGATTWKDLFPSEDEFPVKPWGAAWNIQIPADSELNVLQERMKEITWRRIPEAILAPPEDFDRIWDDYQQELLKAGVEKMEDEYEKLVKARVKLWNE</sequence>
<evidence type="ECO:0000256" key="1">
    <source>
        <dbReference type="SAM" id="MobiDB-lite"/>
    </source>
</evidence>
<keyword evidence="3" id="KW-0813">Transport</keyword>
<dbReference type="PANTHER" id="PTHR43649">
    <property type="entry name" value="ARABINOSE-BINDING PROTEIN-RELATED"/>
    <property type="match status" value="1"/>
</dbReference>
<proteinExistence type="predicted"/>
<dbReference type="Proteomes" id="UP000681526">
    <property type="component" value="Unassembled WGS sequence"/>
</dbReference>
<dbReference type="SUPFAM" id="SSF53850">
    <property type="entry name" value="Periplasmic binding protein-like II"/>
    <property type="match status" value="1"/>
</dbReference>
<dbReference type="Gene3D" id="3.40.190.10">
    <property type="entry name" value="Periplasmic binding protein-like II"/>
    <property type="match status" value="2"/>
</dbReference>
<accession>A0ABM8V461</accession>
<comment type="caution">
    <text evidence="3">The sequence shown here is derived from an EMBL/GenBank/DDBJ whole genome shotgun (WGS) entry which is preliminary data.</text>
</comment>
<dbReference type="RefSeq" id="WP_213484246.1">
    <property type="nucleotide sequence ID" value="NZ_CAJRAY010000038.1"/>
</dbReference>
<dbReference type="CDD" id="cd13582">
    <property type="entry name" value="PBP2_AlgQ_like_3"/>
    <property type="match status" value="1"/>
</dbReference>
<evidence type="ECO:0000256" key="2">
    <source>
        <dbReference type="SAM" id="SignalP"/>
    </source>
</evidence>
<name>A0ABM8V461_THEXY</name>
<feature type="chain" id="PRO_5046963683" evidence="2">
    <location>
        <begin position="23"/>
        <end position="578"/>
    </location>
</feature>
<dbReference type="PROSITE" id="PS51257">
    <property type="entry name" value="PROKAR_LIPOPROTEIN"/>
    <property type="match status" value="1"/>
</dbReference>
<dbReference type="Pfam" id="PF13416">
    <property type="entry name" value="SBP_bac_8"/>
    <property type="match status" value="1"/>
</dbReference>